<evidence type="ECO:0000256" key="3">
    <source>
        <dbReference type="ARBA" id="ARBA00023015"/>
    </source>
</evidence>
<comment type="function">
    <text evidence="6">TFIIA is a component of the transcription machinery of RNA polymerase II and plays an important role in transcriptional activation.</text>
</comment>
<dbReference type="FunFam" id="1.10.287.190:FF:000001">
    <property type="entry name" value="Transcription initiation factor IIA subunit 2"/>
    <property type="match status" value="1"/>
</dbReference>
<evidence type="ECO:0000256" key="6">
    <source>
        <dbReference type="PIRNR" id="PIRNR009415"/>
    </source>
</evidence>
<feature type="domain" description="Transcription initiation factor IIA gamma subunit C-terminal" evidence="8">
    <location>
        <begin position="60"/>
        <end position="103"/>
    </location>
</feature>
<dbReference type="InterPro" id="IPR009088">
    <property type="entry name" value="TFIIA_b-brl"/>
</dbReference>
<evidence type="ECO:0000256" key="5">
    <source>
        <dbReference type="ARBA" id="ARBA00023242"/>
    </source>
</evidence>
<comment type="subcellular location">
    <subcellularLocation>
        <location evidence="1 6">Nucleus</location>
    </subcellularLocation>
</comment>
<dbReference type="Gene3D" id="1.10.287.190">
    <property type="entry name" value="Transcription factor IIA gamma subunit, alpha-helical domain"/>
    <property type="match status" value="1"/>
</dbReference>
<keyword evidence="3 6" id="KW-0805">Transcription regulation</keyword>
<evidence type="ECO:0000259" key="8">
    <source>
        <dbReference type="Pfam" id="PF02751"/>
    </source>
</evidence>
<evidence type="ECO:0000259" key="7">
    <source>
        <dbReference type="Pfam" id="PF02268"/>
    </source>
</evidence>
<evidence type="ECO:0000313" key="9">
    <source>
        <dbReference type="EMBL" id="KAI3875403.1"/>
    </source>
</evidence>
<dbReference type="InterPro" id="IPR009083">
    <property type="entry name" value="TFIIA_a-hlx"/>
</dbReference>
<dbReference type="EMBL" id="JAJJMB010012606">
    <property type="protein sequence ID" value="KAI3875403.1"/>
    <property type="molecule type" value="Genomic_DNA"/>
</dbReference>
<keyword evidence="4 6" id="KW-0804">Transcription</keyword>
<proteinExistence type="inferred from homology"/>
<dbReference type="CDD" id="cd10014">
    <property type="entry name" value="TFIIA_gamma_C"/>
    <property type="match status" value="1"/>
</dbReference>
<evidence type="ECO:0000256" key="2">
    <source>
        <dbReference type="ARBA" id="ARBA00007675"/>
    </source>
</evidence>
<dbReference type="Pfam" id="PF02268">
    <property type="entry name" value="TFIIA_gamma_N"/>
    <property type="match status" value="1"/>
</dbReference>
<accession>A0AAD4XBC1</accession>
<dbReference type="SUPFAM" id="SSF47396">
    <property type="entry name" value="Transcription factor IIA (TFIIA), alpha-helical domain"/>
    <property type="match status" value="1"/>
</dbReference>
<dbReference type="Proteomes" id="UP001202328">
    <property type="component" value="Unassembled WGS sequence"/>
</dbReference>
<dbReference type="SUPFAM" id="SSF50784">
    <property type="entry name" value="Transcription factor IIA (TFIIA), beta-barrel domain"/>
    <property type="match status" value="1"/>
</dbReference>
<comment type="caution">
    <text evidence="9">The sequence shown here is derived from an EMBL/GenBank/DDBJ whole genome shotgun (WGS) entry which is preliminary data.</text>
</comment>
<dbReference type="PIRSF" id="PIRSF009415">
    <property type="entry name" value="Hum_TFIIA_gamma"/>
    <property type="match status" value="1"/>
</dbReference>
<dbReference type="CDD" id="cd10145">
    <property type="entry name" value="TFIIA_gamma_N"/>
    <property type="match status" value="1"/>
</dbReference>
<dbReference type="GO" id="GO:0005672">
    <property type="term" value="C:transcription factor TFIIA complex"/>
    <property type="evidence" value="ECO:0007669"/>
    <property type="project" value="InterPro"/>
</dbReference>
<keyword evidence="10" id="KW-1185">Reference proteome</keyword>
<dbReference type="GO" id="GO:0006367">
    <property type="term" value="P:transcription initiation at RNA polymerase II promoter"/>
    <property type="evidence" value="ECO:0007669"/>
    <property type="project" value="InterPro"/>
</dbReference>
<evidence type="ECO:0000256" key="4">
    <source>
        <dbReference type="ARBA" id="ARBA00023163"/>
    </source>
</evidence>
<comment type="similarity">
    <text evidence="2 6">Belongs to the TFIIA subunit 2 family.</text>
</comment>
<dbReference type="AlphaFoldDB" id="A0AAD4XBC1"/>
<evidence type="ECO:0000313" key="10">
    <source>
        <dbReference type="Proteomes" id="UP001202328"/>
    </source>
</evidence>
<protein>
    <recommendedName>
        <fullName evidence="6">Transcription initiation factor IIA subunit 2</fullName>
    </recommendedName>
</protein>
<reference evidence="9" key="1">
    <citation type="submission" date="2022-04" db="EMBL/GenBank/DDBJ databases">
        <title>A functionally conserved STORR gene fusion in Papaver species that diverged 16.8 million years ago.</title>
        <authorList>
            <person name="Catania T."/>
        </authorList>
    </citation>
    <scope>NUCLEOTIDE SEQUENCE</scope>
    <source>
        <strain evidence="9">S-188037</strain>
    </source>
</reference>
<evidence type="ECO:0000256" key="1">
    <source>
        <dbReference type="ARBA" id="ARBA00004123"/>
    </source>
</evidence>
<feature type="domain" description="Transcription initiation factor IIA gamma subunit N-terminal" evidence="7">
    <location>
        <begin position="4"/>
        <end position="49"/>
    </location>
</feature>
<dbReference type="Gene3D" id="2.30.18.10">
    <property type="entry name" value="Transcription factor IIA (TFIIA), beta-barrel domain"/>
    <property type="match status" value="1"/>
</dbReference>
<dbReference type="PANTHER" id="PTHR10966">
    <property type="entry name" value="TRANSCRIPTION INITIATION FACTOR IIA SUBUNIT 2"/>
    <property type="match status" value="1"/>
</dbReference>
<dbReference type="Pfam" id="PF02751">
    <property type="entry name" value="TFIIA_gamma_C"/>
    <property type="match status" value="1"/>
</dbReference>
<name>A0AAD4XBC1_9MAGN</name>
<keyword evidence="5 6" id="KW-0539">Nucleus</keyword>
<dbReference type="InterPro" id="IPR015872">
    <property type="entry name" value="TFIIA_gsu_N"/>
</dbReference>
<gene>
    <name evidence="9" type="ORF">MKW98_000080</name>
</gene>
<sequence length="108" mass="12130">MASLEIYRGSTIGKCLMETLDEMVSNGTLTLELSLEVLTQFDESMIEALRTQVKSKVTVKGHVQRYNSYANSDIWRFILKDAVLKTKEGQVDVGKVKIVACNSKLFPQ</sequence>
<dbReference type="InterPro" id="IPR015871">
    <property type="entry name" value="TFIIA_gsu_C"/>
</dbReference>
<dbReference type="InterPro" id="IPR003194">
    <property type="entry name" value="TFIIA_gsu"/>
</dbReference>
<organism evidence="9 10">
    <name type="scientific">Papaver atlanticum</name>
    <dbReference type="NCBI Taxonomy" id="357466"/>
    <lineage>
        <taxon>Eukaryota</taxon>
        <taxon>Viridiplantae</taxon>
        <taxon>Streptophyta</taxon>
        <taxon>Embryophyta</taxon>
        <taxon>Tracheophyta</taxon>
        <taxon>Spermatophyta</taxon>
        <taxon>Magnoliopsida</taxon>
        <taxon>Ranunculales</taxon>
        <taxon>Papaveraceae</taxon>
        <taxon>Papaveroideae</taxon>
        <taxon>Papaver</taxon>
    </lineage>
</organism>